<dbReference type="Proteomes" id="UP000007322">
    <property type="component" value="Chromosome 5"/>
</dbReference>
<dbReference type="RefSeq" id="XP_003665373.1">
    <property type="nucleotide sequence ID" value="XM_003665325.1"/>
</dbReference>
<dbReference type="VEuPathDB" id="FungiDB:MYCTH_2309008"/>
<gene>
    <name evidence="1" type="ORF">MYCTH_2309008</name>
</gene>
<dbReference type="GO" id="GO:0005840">
    <property type="term" value="C:ribosome"/>
    <property type="evidence" value="ECO:0007669"/>
    <property type="project" value="InterPro"/>
</dbReference>
<dbReference type="InterPro" id="IPR000473">
    <property type="entry name" value="Ribosomal_bL36"/>
</dbReference>
<dbReference type="OMA" id="SHNRPVA"/>
<accession>G2QKM2</accession>
<dbReference type="GeneID" id="11511133"/>
<dbReference type="AlphaFoldDB" id="G2QKM2"/>
<evidence type="ECO:0000313" key="2">
    <source>
        <dbReference type="Proteomes" id="UP000007322"/>
    </source>
</evidence>
<name>G2QKM2_THET4</name>
<evidence type="ECO:0000313" key="1">
    <source>
        <dbReference type="EMBL" id="AEO60128.1"/>
    </source>
</evidence>
<organism evidence="1 2">
    <name type="scientific">Thermothelomyces thermophilus (strain ATCC 42464 / BCRC 31852 / DSM 1799)</name>
    <name type="common">Sporotrichum thermophile</name>
    <dbReference type="NCBI Taxonomy" id="573729"/>
    <lineage>
        <taxon>Eukaryota</taxon>
        <taxon>Fungi</taxon>
        <taxon>Dikarya</taxon>
        <taxon>Ascomycota</taxon>
        <taxon>Pezizomycotina</taxon>
        <taxon>Sordariomycetes</taxon>
        <taxon>Sordariomycetidae</taxon>
        <taxon>Sordariales</taxon>
        <taxon>Chaetomiaceae</taxon>
        <taxon>Thermothelomyces</taxon>
    </lineage>
</organism>
<dbReference type="NCBIfam" id="TIGR01022">
    <property type="entry name" value="rpmJ_bact"/>
    <property type="match status" value="1"/>
</dbReference>
<dbReference type="OrthoDB" id="10265903at2759"/>
<dbReference type="KEGG" id="mtm:MYCTH_2309008"/>
<protein>
    <recommendedName>
        <fullName evidence="3">Ribosomal protein</fullName>
    </recommendedName>
</protein>
<dbReference type="EMBL" id="CP003006">
    <property type="protein sequence ID" value="AEO60128.1"/>
    <property type="molecule type" value="Genomic_DNA"/>
</dbReference>
<evidence type="ECO:0008006" key="3">
    <source>
        <dbReference type="Google" id="ProtNLM"/>
    </source>
</evidence>
<reference evidence="1 2" key="1">
    <citation type="journal article" date="2011" name="Nat. Biotechnol.">
        <title>Comparative genomic analysis of the thermophilic biomass-degrading fungi Myceliophthora thermophila and Thielavia terrestris.</title>
        <authorList>
            <person name="Berka R.M."/>
            <person name="Grigoriev I.V."/>
            <person name="Otillar R."/>
            <person name="Salamov A."/>
            <person name="Grimwood J."/>
            <person name="Reid I."/>
            <person name="Ishmael N."/>
            <person name="John T."/>
            <person name="Darmond C."/>
            <person name="Moisan M.-C."/>
            <person name="Henrissat B."/>
            <person name="Coutinho P.M."/>
            <person name="Lombard V."/>
            <person name="Natvig D.O."/>
            <person name="Lindquist E."/>
            <person name="Schmutz J."/>
            <person name="Lucas S."/>
            <person name="Harris P."/>
            <person name="Powlowski J."/>
            <person name="Bellemare A."/>
            <person name="Taylor D."/>
            <person name="Butler G."/>
            <person name="de Vries R.P."/>
            <person name="Allijn I.E."/>
            <person name="van den Brink J."/>
            <person name="Ushinsky S."/>
            <person name="Storms R."/>
            <person name="Powell A.J."/>
            <person name="Paulsen I.T."/>
            <person name="Elbourne L.D.H."/>
            <person name="Baker S.E."/>
            <person name="Magnuson J."/>
            <person name="LaBoissiere S."/>
            <person name="Clutterbuck A.J."/>
            <person name="Martinez D."/>
            <person name="Wogulis M."/>
            <person name="de Leon A.L."/>
            <person name="Rey M.W."/>
            <person name="Tsang A."/>
        </authorList>
    </citation>
    <scope>NUCLEOTIDE SEQUENCE [LARGE SCALE GENOMIC DNA]</scope>
    <source>
        <strain evidence="2">ATCC 42464 / BCRC 31852 / DSM 1799</strain>
    </source>
</reference>
<dbReference type="GO" id="GO:0003735">
    <property type="term" value="F:structural constituent of ribosome"/>
    <property type="evidence" value="ECO:0007669"/>
    <property type="project" value="InterPro"/>
</dbReference>
<keyword evidence="2" id="KW-1185">Reference proteome</keyword>
<dbReference type="HOGENOM" id="CLU_2122764_0_0_1"/>
<proteinExistence type="predicted"/>
<dbReference type="GO" id="GO:0006412">
    <property type="term" value="P:translation"/>
    <property type="evidence" value="ECO:0007669"/>
    <property type="project" value="InterPro"/>
</dbReference>
<dbReference type="STRING" id="573729.G2QKM2"/>
<sequence length="114" mass="12127">MSSILQTMRSAALATKSLASSMRALSLSTPKKTVLPAVQARCLSQAALSASSRTTFARGSVTPAVQSGLAVFQKQQARGMKVRSAIKKRCQHCKVSMGHTQPGELVRVIVFRPG</sequence>
<dbReference type="InParanoid" id="G2QKM2"/>
<dbReference type="eggNOG" id="KOG4122">
    <property type="taxonomic scope" value="Eukaryota"/>
</dbReference>